<accession>A0ABY7FN02</accession>
<evidence type="ECO:0000313" key="4">
    <source>
        <dbReference type="Proteomes" id="UP001164746"/>
    </source>
</evidence>
<name>A0ABY7FN02_MYAAR</name>
<evidence type="ECO:0000259" key="2">
    <source>
        <dbReference type="PROSITE" id="PS50812"/>
    </source>
</evidence>
<dbReference type="Proteomes" id="UP001164746">
    <property type="component" value="Chromosome 12"/>
</dbReference>
<feature type="region of interest" description="Disordered" evidence="1">
    <location>
        <begin position="107"/>
        <end position="126"/>
    </location>
</feature>
<feature type="domain" description="PWWP" evidence="2">
    <location>
        <begin position="501"/>
        <end position="561"/>
    </location>
</feature>
<protein>
    <submittedName>
        <fullName evidence="3">PWP2A-like protein</fullName>
    </submittedName>
</protein>
<dbReference type="Pfam" id="PF00855">
    <property type="entry name" value="PWWP"/>
    <property type="match status" value="1"/>
</dbReference>
<organism evidence="3 4">
    <name type="scientific">Mya arenaria</name>
    <name type="common">Soft-shell clam</name>
    <dbReference type="NCBI Taxonomy" id="6604"/>
    <lineage>
        <taxon>Eukaryota</taxon>
        <taxon>Metazoa</taxon>
        <taxon>Spiralia</taxon>
        <taxon>Lophotrochozoa</taxon>
        <taxon>Mollusca</taxon>
        <taxon>Bivalvia</taxon>
        <taxon>Autobranchia</taxon>
        <taxon>Heteroconchia</taxon>
        <taxon>Euheterodonta</taxon>
        <taxon>Imparidentia</taxon>
        <taxon>Neoheterodontei</taxon>
        <taxon>Myida</taxon>
        <taxon>Myoidea</taxon>
        <taxon>Myidae</taxon>
        <taxon>Mya</taxon>
    </lineage>
</organism>
<keyword evidence="4" id="KW-1185">Reference proteome</keyword>
<evidence type="ECO:0000313" key="3">
    <source>
        <dbReference type="EMBL" id="WAR22058.1"/>
    </source>
</evidence>
<feature type="compositionally biased region" description="Low complexity" evidence="1">
    <location>
        <begin position="447"/>
        <end position="465"/>
    </location>
</feature>
<dbReference type="PANTHER" id="PTHR16112:SF22">
    <property type="entry name" value="PWWP DOMAIN-CONTAINING 2B"/>
    <property type="match status" value="1"/>
</dbReference>
<feature type="region of interest" description="Disordered" evidence="1">
    <location>
        <begin position="173"/>
        <end position="197"/>
    </location>
</feature>
<feature type="compositionally biased region" description="Basic and acidic residues" evidence="1">
    <location>
        <begin position="436"/>
        <end position="446"/>
    </location>
</feature>
<dbReference type="EMBL" id="CP111023">
    <property type="protein sequence ID" value="WAR22058.1"/>
    <property type="molecule type" value="Genomic_DNA"/>
</dbReference>
<proteinExistence type="predicted"/>
<feature type="region of interest" description="Disordered" evidence="1">
    <location>
        <begin position="411"/>
        <end position="477"/>
    </location>
</feature>
<dbReference type="PANTHER" id="PTHR16112">
    <property type="entry name" value="METHYL-CPG BINDING PROTEIN, DROSOPHILA"/>
    <property type="match status" value="1"/>
</dbReference>
<dbReference type="SUPFAM" id="SSF63748">
    <property type="entry name" value="Tudor/PWWP/MBT"/>
    <property type="match status" value="1"/>
</dbReference>
<dbReference type="SMART" id="SM00293">
    <property type="entry name" value="PWWP"/>
    <property type="match status" value="1"/>
</dbReference>
<dbReference type="PROSITE" id="PS50812">
    <property type="entry name" value="PWWP"/>
    <property type="match status" value="1"/>
</dbReference>
<sequence>MADNKKKSGHIEKGMQLAIIIEEVVNDILVVMLEHDKQIFRGILLDANKRNIPPGICSPFGLTGQASMKDESTETDCGEIERDIKPIDVPASVFRHTYFQHNSPVKNEFSSLPNGPFPRIGGNKPTRIRLRPRQTLCSNCKSACLDSKKGPIPLSAAVASHSQSQNLRHGTALPHNISKTSAGKSESKHIRKRQKEADNIPKPAKLVKVMNEPPKLSKTSPFIKISIGETNVMNIPPRLHKPGKGELSPELEDNITHIKSPVDEDSEEVDEEVIFNFKPSLMRKKQEAIEMKKKRLNVNADRKSKKIRHKNKADKNDFEITQNIIITENVDSEEEKGEDDGKSKRPRLVYTIHHNKAISGSDSYSNSGDENLPLSSNDHSSQIQNLDGTSLQEQNGCHVTDKSGACKEYQLRQRSKSVESNTDKEINKHLTSVLSEETKSVSDRSEAGSAGADSSSDADSSEYGDGPPGDDNNDSLKPLMMKIHTNSVEKCCTPEGRTFQVEDIVWGKVKGFPWWPGRVMSINVSQKDNGVVIRQVAQVAWFGSSTMSHIQCSDLYQFLEDFKLRFDRKKKSRPYRRAIQQATIAAQSYESKELVELKDLDFSCIT</sequence>
<reference evidence="3" key="1">
    <citation type="submission" date="2022-11" db="EMBL/GenBank/DDBJ databases">
        <title>Centuries of genome instability and evolution in soft-shell clam transmissible cancer (bioRxiv).</title>
        <authorList>
            <person name="Hart S.F.M."/>
            <person name="Yonemitsu M.A."/>
            <person name="Giersch R.M."/>
            <person name="Beal B.F."/>
            <person name="Arriagada G."/>
            <person name="Davis B.W."/>
            <person name="Ostrander E.A."/>
            <person name="Goff S.P."/>
            <person name="Metzger M.J."/>
        </authorList>
    </citation>
    <scope>NUCLEOTIDE SEQUENCE</scope>
    <source>
        <strain evidence="3">MELC-2E11</strain>
        <tissue evidence="3">Siphon/mantle</tissue>
    </source>
</reference>
<dbReference type="InterPro" id="IPR000313">
    <property type="entry name" value="PWWP_dom"/>
</dbReference>
<gene>
    <name evidence="3" type="ORF">MAR_016032</name>
</gene>
<dbReference type="CDD" id="cd20140">
    <property type="entry name" value="PWWP_PWWP2"/>
    <property type="match status" value="1"/>
</dbReference>
<evidence type="ECO:0000256" key="1">
    <source>
        <dbReference type="SAM" id="MobiDB-lite"/>
    </source>
</evidence>
<feature type="region of interest" description="Disordered" evidence="1">
    <location>
        <begin position="358"/>
        <end position="383"/>
    </location>
</feature>
<feature type="region of interest" description="Disordered" evidence="1">
    <location>
        <begin position="329"/>
        <end position="348"/>
    </location>
</feature>
<dbReference type="Gene3D" id="2.30.30.140">
    <property type="match status" value="1"/>
</dbReference>